<feature type="domain" description="PAS" evidence="8">
    <location>
        <begin position="664"/>
        <end position="710"/>
    </location>
</feature>
<dbReference type="Pfam" id="PF02518">
    <property type="entry name" value="HATPase_c"/>
    <property type="match status" value="1"/>
</dbReference>
<dbReference type="RefSeq" id="WP_321535053.1">
    <property type="nucleotide sequence ID" value="NZ_JARGDL010000003.1"/>
</dbReference>
<dbReference type="GO" id="GO:0000155">
    <property type="term" value="F:phosphorelay sensor kinase activity"/>
    <property type="evidence" value="ECO:0007669"/>
    <property type="project" value="InterPro"/>
</dbReference>
<keyword evidence="3" id="KW-0597">Phosphoprotein</keyword>
<name>A0AAE3P052_9BACT</name>
<dbReference type="SMART" id="SM00387">
    <property type="entry name" value="HATPase_c"/>
    <property type="match status" value="1"/>
</dbReference>
<dbReference type="SMART" id="SM00091">
    <property type="entry name" value="PAS"/>
    <property type="match status" value="6"/>
</dbReference>
<dbReference type="Pfam" id="PF08448">
    <property type="entry name" value="PAS_4"/>
    <property type="match status" value="1"/>
</dbReference>
<dbReference type="Gene3D" id="1.10.287.130">
    <property type="match status" value="1"/>
</dbReference>
<feature type="domain" description="PAS" evidence="8">
    <location>
        <begin position="15"/>
        <end position="85"/>
    </location>
</feature>
<dbReference type="Proteomes" id="UP001221302">
    <property type="component" value="Unassembled WGS sequence"/>
</dbReference>
<feature type="domain" description="PAC" evidence="9">
    <location>
        <begin position="739"/>
        <end position="789"/>
    </location>
</feature>
<dbReference type="PRINTS" id="PR00344">
    <property type="entry name" value="BCTRLSENSOR"/>
</dbReference>
<sequence length="1151" mass="133619">MTTKKRNIVENNSNTLDLFNLMIENSPILILRDKVDATITYINKSVEKFFNVDRKDIIGKKWLSDISQKQKEGIKKKLKEAAENLTSFQNTVSYKLKNDETKFIKWITTPLVDDEGKFLNEFQAFGIDVTDKKYYQEQLGQTQEYLSLFFKQSLYGFFIMEADEPIEWSDNCNKENSLRKFYHNLKLTKVNKAFLDQYNAKENEVVGLSPADFFVHNYNYGLEVCKKILDAEYITLITDERKFNGKQMWVEAQYFLIKNENSLVTGLFGIQSDVTEKVNLENELKENEFIFRNSFDNNPFPIWIYDIDSTEILAVNKAAIEHYGYSKSEFLKMKLHDLNTPDTFPLLENTLKNLRINIDQKTSTNWKHVKKDGTVIDVEIHAQSLPYKKRRARINLIIDLTETLRIQHSLKESEESYKGLFNSISDAIYIQDKNGVFLNVNNGAEKMYGYNKDEFIGRTPLFLSAPGRNDFEHVINCINETYSTGKTNVFEFWGLRKNGEVFPKDVTINKTKYFGQDVIIAVARDITERKNFEAFLETSEENFKSIFNQFHEAIIIHDFDGKILEANEKISQLYGYSLNEIKNISIYDISSDINMQQIRLKKIWQKVKTGEKLNFGWVAKKKNGETFDVEVSLQKNFWSGNEVVFAFINDITEKKKIEKELQDTEESYIGLFNSITDFIFILNVDGIIVDVNNSVISTLNTTKDEIINHSISSISVSNKNNFAEILNKINHTYYTATPSNFEFWIQKKDGGEILSEVKLTQTKYKDKTVVIALARDITEKDNYQQQLKESEKLLSSLYENASIGIFRSTLNGEILFANPALVKMFGYESFDEFKNIKVQEQFYIDKELRKKYIDELMEKKQLNGVEYDLYKKDKSIITVREHSRIIKNEKGEFEYIEGTLEDITDKRKAEIALRKSESYLKELNATKDKFFSIIAHDLRSPFQGLLGISSILVDEEMDQSEKEFYFKRLQQGIKNLHALIEDLLTWSRVQRGVLEYYPEKSNLKFDIEDVLNVMNELAVKKNINLTSEIEDQLICSYDKYMINTVLRNLISNAIKFTPSFGSISVNAYKSENEIIVTVKDSGVGITKEDIQKIFRLDTPFTRRGTDDEPGTGLGLILCQEFIKKHNSKLWVESEVNKGSTFSFSLPLNLNE</sequence>
<feature type="domain" description="PAS" evidence="8">
    <location>
        <begin position="413"/>
        <end position="462"/>
    </location>
</feature>
<dbReference type="AlphaFoldDB" id="A0AAE3P052"/>
<dbReference type="InterPro" id="IPR000014">
    <property type="entry name" value="PAS"/>
</dbReference>
<dbReference type="InterPro" id="IPR052162">
    <property type="entry name" value="Sensor_kinase/Photoreceptor"/>
</dbReference>
<feature type="domain" description="PAS" evidence="8">
    <location>
        <begin position="539"/>
        <end position="581"/>
    </location>
</feature>
<dbReference type="SUPFAM" id="SSF55874">
    <property type="entry name" value="ATPase domain of HSP90 chaperone/DNA topoisomerase II/histidine kinase"/>
    <property type="match status" value="1"/>
</dbReference>
<dbReference type="InterPro" id="IPR035965">
    <property type="entry name" value="PAS-like_dom_sf"/>
</dbReference>
<feature type="domain" description="PAS" evidence="8">
    <location>
        <begin position="287"/>
        <end position="361"/>
    </location>
</feature>
<dbReference type="PANTHER" id="PTHR43304">
    <property type="entry name" value="PHYTOCHROME-LIKE PROTEIN CPH1"/>
    <property type="match status" value="1"/>
</dbReference>
<evidence type="ECO:0000313" key="11">
    <source>
        <dbReference type="Proteomes" id="UP001221302"/>
    </source>
</evidence>
<evidence type="ECO:0000256" key="4">
    <source>
        <dbReference type="ARBA" id="ARBA00022679"/>
    </source>
</evidence>
<dbReference type="InterPro" id="IPR036890">
    <property type="entry name" value="HATPase_C_sf"/>
</dbReference>
<feature type="domain" description="PAC" evidence="9">
    <location>
        <begin position="229"/>
        <end position="286"/>
    </location>
</feature>
<evidence type="ECO:0000259" key="7">
    <source>
        <dbReference type="PROSITE" id="PS50109"/>
    </source>
</evidence>
<evidence type="ECO:0000256" key="1">
    <source>
        <dbReference type="ARBA" id="ARBA00000085"/>
    </source>
</evidence>
<comment type="caution">
    <text evidence="10">The sequence shown here is derived from an EMBL/GenBank/DDBJ whole genome shotgun (WGS) entry which is preliminary data.</text>
</comment>
<evidence type="ECO:0000256" key="6">
    <source>
        <dbReference type="SAM" id="Coils"/>
    </source>
</evidence>
<dbReference type="NCBIfam" id="TIGR00229">
    <property type="entry name" value="sensory_box"/>
    <property type="match status" value="7"/>
</dbReference>
<dbReference type="InterPro" id="IPR013656">
    <property type="entry name" value="PAS_4"/>
</dbReference>
<dbReference type="EMBL" id="JARGDL010000003">
    <property type="protein sequence ID" value="MDF1611287.1"/>
    <property type="molecule type" value="Genomic_DNA"/>
</dbReference>
<keyword evidence="4" id="KW-0808">Transferase</keyword>
<evidence type="ECO:0000256" key="5">
    <source>
        <dbReference type="ARBA" id="ARBA00022777"/>
    </source>
</evidence>
<evidence type="ECO:0000256" key="3">
    <source>
        <dbReference type="ARBA" id="ARBA00022553"/>
    </source>
</evidence>
<dbReference type="PANTHER" id="PTHR43304:SF1">
    <property type="entry name" value="PAC DOMAIN-CONTAINING PROTEIN"/>
    <property type="match status" value="1"/>
</dbReference>
<dbReference type="Gene3D" id="3.30.565.10">
    <property type="entry name" value="Histidine kinase-like ATPase, C-terminal domain"/>
    <property type="match status" value="1"/>
</dbReference>
<dbReference type="CDD" id="cd00130">
    <property type="entry name" value="PAS"/>
    <property type="match status" value="5"/>
</dbReference>
<dbReference type="PROSITE" id="PS50113">
    <property type="entry name" value="PAC"/>
    <property type="match status" value="3"/>
</dbReference>
<evidence type="ECO:0000256" key="2">
    <source>
        <dbReference type="ARBA" id="ARBA00012438"/>
    </source>
</evidence>
<dbReference type="SUPFAM" id="SSF47384">
    <property type="entry name" value="Homodimeric domain of signal transducing histidine kinase"/>
    <property type="match status" value="1"/>
</dbReference>
<dbReference type="EC" id="2.7.13.3" evidence="2"/>
<dbReference type="Pfam" id="PF00512">
    <property type="entry name" value="HisKA"/>
    <property type="match status" value="1"/>
</dbReference>
<dbReference type="SMART" id="SM00086">
    <property type="entry name" value="PAC"/>
    <property type="match status" value="7"/>
</dbReference>
<dbReference type="Pfam" id="PF13426">
    <property type="entry name" value="PAS_9"/>
    <property type="match status" value="6"/>
</dbReference>
<dbReference type="PROSITE" id="PS50112">
    <property type="entry name" value="PAS"/>
    <property type="match status" value="6"/>
</dbReference>
<dbReference type="InterPro" id="IPR003661">
    <property type="entry name" value="HisK_dim/P_dom"/>
</dbReference>
<dbReference type="InterPro" id="IPR036097">
    <property type="entry name" value="HisK_dim/P_sf"/>
</dbReference>
<reference evidence="10" key="1">
    <citation type="submission" date="2023-03" db="EMBL/GenBank/DDBJ databases">
        <title>Stygiobacter electus gen. nov., sp. nov., facultatively anaerobic thermotolerant bacterium of the class Ignavibacteria from a well of Yessentuki mineral water deposit.</title>
        <authorList>
            <person name="Podosokorskaya O.A."/>
            <person name="Elcheninov A.G."/>
            <person name="Petrova N.F."/>
            <person name="Zavarzina D.G."/>
            <person name="Kublanov I.V."/>
            <person name="Merkel A.Y."/>
        </authorList>
    </citation>
    <scope>NUCLEOTIDE SEQUENCE</scope>
    <source>
        <strain evidence="10">09-Me</strain>
    </source>
</reference>
<evidence type="ECO:0000259" key="9">
    <source>
        <dbReference type="PROSITE" id="PS50113"/>
    </source>
</evidence>
<dbReference type="InterPro" id="IPR000700">
    <property type="entry name" value="PAS-assoc_C"/>
</dbReference>
<keyword evidence="5" id="KW-0418">Kinase</keyword>
<feature type="domain" description="PAC" evidence="9">
    <location>
        <begin position="863"/>
        <end position="915"/>
    </location>
</feature>
<dbReference type="InterPro" id="IPR004358">
    <property type="entry name" value="Sig_transdc_His_kin-like_C"/>
</dbReference>
<gene>
    <name evidence="10" type="ORF">P0M35_03930</name>
</gene>
<organism evidence="10 11">
    <name type="scientific">Stygiobacter electus</name>
    <dbReference type="NCBI Taxonomy" id="3032292"/>
    <lineage>
        <taxon>Bacteria</taxon>
        <taxon>Pseudomonadati</taxon>
        <taxon>Ignavibacteriota</taxon>
        <taxon>Ignavibacteria</taxon>
        <taxon>Ignavibacteriales</taxon>
        <taxon>Melioribacteraceae</taxon>
        <taxon>Stygiobacter</taxon>
    </lineage>
</organism>
<evidence type="ECO:0000259" key="8">
    <source>
        <dbReference type="PROSITE" id="PS50112"/>
    </source>
</evidence>
<accession>A0AAE3P052</accession>
<dbReference type="SUPFAM" id="SSF55785">
    <property type="entry name" value="PYP-like sensor domain (PAS domain)"/>
    <property type="match status" value="7"/>
</dbReference>
<dbReference type="InterPro" id="IPR001610">
    <property type="entry name" value="PAC"/>
</dbReference>
<dbReference type="CDD" id="cd00082">
    <property type="entry name" value="HisKA"/>
    <property type="match status" value="1"/>
</dbReference>
<keyword evidence="11" id="KW-1185">Reference proteome</keyword>
<dbReference type="Gene3D" id="3.30.450.20">
    <property type="entry name" value="PAS domain"/>
    <property type="match status" value="7"/>
</dbReference>
<feature type="coiled-coil region" evidence="6">
    <location>
        <begin position="773"/>
        <end position="800"/>
    </location>
</feature>
<protein>
    <recommendedName>
        <fullName evidence="2">histidine kinase</fullName>
        <ecNumber evidence="2">2.7.13.3</ecNumber>
    </recommendedName>
</protein>
<dbReference type="SMART" id="SM00388">
    <property type="entry name" value="HisKA"/>
    <property type="match status" value="1"/>
</dbReference>
<comment type="catalytic activity">
    <reaction evidence="1">
        <text>ATP + protein L-histidine = ADP + protein N-phospho-L-histidine.</text>
        <dbReference type="EC" id="2.7.13.3"/>
    </reaction>
</comment>
<evidence type="ECO:0000313" key="10">
    <source>
        <dbReference type="EMBL" id="MDF1611287.1"/>
    </source>
</evidence>
<proteinExistence type="predicted"/>
<keyword evidence="6" id="KW-0175">Coiled coil</keyword>
<dbReference type="InterPro" id="IPR005467">
    <property type="entry name" value="His_kinase_dom"/>
</dbReference>
<dbReference type="FunFam" id="3.30.565.10:FF:000006">
    <property type="entry name" value="Sensor histidine kinase WalK"/>
    <property type="match status" value="1"/>
</dbReference>
<feature type="domain" description="Histidine kinase" evidence="7">
    <location>
        <begin position="933"/>
        <end position="1149"/>
    </location>
</feature>
<dbReference type="PROSITE" id="PS50109">
    <property type="entry name" value="HIS_KIN"/>
    <property type="match status" value="1"/>
</dbReference>
<dbReference type="InterPro" id="IPR003594">
    <property type="entry name" value="HATPase_dom"/>
</dbReference>
<feature type="domain" description="PAS" evidence="8">
    <location>
        <begin position="790"/>
        <end position="828"/>
    </location>
</feature>